<dbReference type="HAMAP" id="MF_00128">
    <property type="entry name" value="NrdI"/>
    <property type="match status" value="1"/>
</dbReference>
<dbReference type="RefSeq" id="WP_207465380.1">
    <property type="nucleotide sequence ID" value="NZ_JAFNAW010000004.1"/>
</dbReference>
<proteinExistence type="inferred from homology"/>
<evidence type="ECO:0000313" key="4">
    <source>
        <dbReference type="EMBL" id="MFC3168644.1"/>
    </source>
</evidence>
<evidence type="ECO:0000256" key="3">
    <source>
        <dbReference type="HAMAP-Rule" id="MF_00128"/>
    </source>
</evidence>
<protein>
    <recommendedName>
        <fullName evidence="3">Protein NrdI</fullName>
    </recommendedName>
</protein>
<dbReference type="InterPro" id="IPR020852">
    <property type="entry name" value="RNR_Ib_NrdI_bac"/>
</dbReference>
<gene>
    <name evidence="3 4" type="primary">nrdI</name>
    <name evidence="4" type="ORF">ACFOD7_11330</name>
</gene>
<comment type="function">
    <text evidence="1 3">Probably involved in ribonucleotide reductase function.</text>
</comment>
<dbReference type="Pfam" id="PF07972">
    <property type="entry name" value="Flavodoxin_NdrI"/>
    <property type="match status" value="1"/>
</dbReference>
<dbReference type="SUPFAM" id="SSF52218">
    <property type="entry name" value="Flavoproteins"/>
    <property type="match status" value="1"/>
</dbReference>
<comment type="similarity">
    <text evidence="2 3">Belongs to the NrdI family.</text>
</comment>
<dbReference type="EMBL" id="JBHRTE010000043">
    <property type="protein sequence ID" value="MFC3168644.1"/>
    <property type="molecule type" value="Genomic_DNA"/>
</dbReference>
<dbReference type="NCBIfam" id="TIGR00333">
    <property type="entry name" value="nrdI"/>
    <property type="match status" value="1"/>
</dbReference>
<dbReference type="PANTHER" id="PTHR37297">
    <property type="entry name" value="PROTEIN NRDI"/>
    <property type="match status" value="1"/>
</dbReference>
<name>A0ABV7IDH0_9RHOB</name>
<evidence type="ECO:0000256" key="1">
    <source>
        <dbReference type="ARBA" id="ARBA00003999"/>
    </source>
</evidence>
<dbReference type="PIRSF" id="PIRSF005087">
    <property type="entry name" value="NrdI"/>
    <property type="match status" value="1"/>
</dbReference>
<comment type="caution">
    <text evidence="4">The sequence shown here is derived from an EMBL/GenBank/DDBJ whole genome shotgun (WGS) entry which is preliminary data.</text>
</comment>
<sequence>MAAGGAWRGETPPYGLVYYSSASGNTARFVARLGLPALRIPIRPADPMPPVDAPFVLICPTYADGEGRGAVPKQVIHFLNDPRRRAWLRGVIGTGNRNFGATYALSARVIAEKCNVPVLWRFELAGSDTDIQKVRAGLHQFRGMECLTV</sequence>
<dbReference type="Gene3D" id="3.40.50.360">
    <property type="match status" value="1"/>
</dbReference>
<reference evidence="5" key="1">
    <citation type="journal article" date="2019" name="Int. J. Syst. Evol. Microbiol.">
        <title>The Global Catalogue of Microorganisms (GCM) 10K type strain sequencing project: providing services to taxonomists for standard genome sequencing and annotation.</title>
        <authorList>
            <consortium name="The Broad Institute Genomics Platform"/>
            <consortium name="The Broad Institute Genome Sequencing Center for Infectious Disease"/>
            <person name="Wu L."/>
            <person name="Ma J."/>
        </authorList>
    </citation>
    <scope>NUCLEOTIDE SEQUENCE [LARGE SCALE GENOMIC DNA]</scope>
    <source>
        <strain evidence="5">KCTC 52239</strain>
    </source>
</reference>
<keyword evidence="5" id="KW-1185">Reference proteome</keyword>
<organism evidence="4 5">
    <name type="scientific">Paracoccus fontiphilus</name>
    <dbReference type="NCBI Taxonomy" id="1815556"/>
    <lineage>
        <taxon>Bacteria</taxon>
        <taxon>Pseudomonadati</taxon>
        <taxon>Pseudomonadota</taxon>
        <taxon>Alphaproteobacteria</taxon>
        <taxon>Rhodobacterales</taxon>
        <taxon>Paracoccaceae</taxon>
        <taxon>Paracoccus</taxon>
    </lineage>
</organism>
<evidence type="ECO:0000313" key="5">
    <source>
        <dbReference type="Proteomes" id="UP001595557"/>
    </source>
</evidence>
<dbReference type="PANTHER" id="PTHR37297:SF1">
    <property type="entry name" value="PROTEIN NRDI"/>
    <property type="match status" value="1"/>
</dbReference>
<accession>A0ABV7IDH0</accession>
<dbReference type="Proteomes" id="UP001595557">
    <property type="component" value="Unassembled WGS sequence"/>
</dbReference>
<dbReference type="InterPro" id="IPR004465">
    <property type="entry name" value="RNR_NrdI"/>
</dbReference>
<dbReference type="InterPro" id="IPR029039">
    <property type="entry name" value="Flavoprotein-like_sf"/>
</dbReference>
<evidence type="ECO:0000256" key="2">
    <source>
        <dbReference type="ARBA" id="ARBA00009942"/>
    </source>
</evidence>